<organism evidence="1 2">
    <name type="scientific">Dreissena polymorpha</name>
    <name type="common">Zebra mussel</name>
    <name type="synonym">Mytilus polymorpha</name>
    <dbReference type="NCBI Taxonomy" id="45954"/>
    <lineage>
        <taxon>Eukaryota</taxon>
        <taxon>Metazoa</taxon>
        <taxon>Spiralia</taxon>
        <taxon>Lophotrochozoa</taxon>
        <taxon>Mollusca</taxon>
        <taxon>Bivalvia</taxon>
        <taxon>Autobranchia</taxon>
        <taxon>Heteroconchia</taxon>
        <taxon>Euheterodonta</taxon>
        <taxon>Imparidentia</taxon>
        <taxon>Neoheterodontei</taxon>
        <taxon>Myida</taxon>
        <taxon>Dreissenoidea</taxon>
        <taxon>Dreissenidae</taxon>
        <taxon>Dreissena</taxon>
    </lineage>
</organism>
<name>A0A9D4MWA5_DREPO</name>
<reference evidence="1" key="1">
    <citation type="journal article" date="2019" name="bioRxiv">
        <title>The Genome of the Zebra Mussel, Dreissena polymorpha: A Resource for Invasive Species Research.</title>
        <authorList>
            <person name="McCartney M.A."/>
            <person name="Auch B."/>
            <person name="Kono T."/>
            <person name="Mallez S."/>
            <person name="Zhang Y."/>
            <person name="Obille A."/>
            <person name="Becker A."/>
            <person name="Abrahante J.E."/>
            <person name="Garbe J."/>
            <person name="Badalamenti J.P."/>
            <person name="Herman A."/>
            <person name="Mangelson H."/>
            <person name="Liachko I."/>
            <person name="Sullivan S."/>
            <person name="Sone E.D."/>
            <person name="Koren S."/>
            <person name="Silverstein K.A.T."/>
            <person name="Beckman K.B."/>
            <person name="Gohl D.M."/>
        </authorList>
    </citation>
    <scope>NUCLEOTIDE SEQUENCE</scope>
    <source>
        <strain evidence="1">Duluth1</strain>
        <tissue evidence="1">Whole animal</tissue>
    </source>
</reference>
<dbReference type="EMBL" id="JAIWYP010000001">
    <property type="protein sequence ID" value="KAH3885097.1"/>
    <property type="molecule type" value="Genomic_DNA"/>
</dbReference>
<gene>
    <name evidence="1" type="ORF">DPMN_009086</name>
</gene>
<proteinExistence type="predicted"/>
<keyword evidence="2" id="KW-1185">Reference proteome</keyword>
<dbReference type="AlphaFoldDB" id="A0A9D4MWA5"/>
<protein>
    <submittedName>
        <fullName evidence="1">Uncharacterized protein</fullName>
    </submittedName>
</protein>
<sequence length="89" mass="9980">MPPFFRGADSAENPQLIDSQDDVTPQILGKLISRVLSEILFFILQESSKDHSCQVSLKSSVQDEMLFEEKFTQTQADGSQTIQYPKSSP</sequence>
<dbReference type="Proteomes" id="UP000828390">
    <property type="component" value="Unassembled WGS sequence"/>
</dbReference>
<evidence type="ECO:0000313" key="2">
    <source>
        <dbReference type="Proteomes" id="UP000828390"/>
    </source>
</evidence>
<evidence type="ECO:0000313" key="1">
    <source>
        <dbReference type="EMBL" id="KAH3885097.1"/>
    </source>
</evidence>
<reference evidence="1" key="2">
    <citation type="submission" date="2020-11" db="EMBL/GenBank/DDBJ databases">
        <authorList>
            <person name="McCartney M.A."/>
            <person name="Auch B."/>
            <person name="Kono T."/>
            <person name="Mallez S."/>
            <person name="Becker A."/>
            <person name="Gohl D.M."/>
            <person name="Silverstein K.A.T."/>
            <person name="Koren S."/>
            <person name="Bechman K.B."/>
            <person name="Herman A."/>
            <person name="Abrahante J.E."/>
            <person name="Garbe J."/>
        </authorList>
    </citation>
    <scope>NUCLEOTIDE SEQUENCE</scope>
    <source>
        <strain evidence="1">Duluth1</strain>
        <tissue evidence="1">Whole animal</tissue>
    </source>
</reference>
<comment type="caution">
    <text evidence="1">The sequence shown here is derived from an EMBL/GenBank/DDBJ whole genome shotgun (WGS) entry which is preliminary data.</text>
</comment>
<accession>A0A9D4MWA5</accession>